<dbReference type="InterPro" id="IPR029063">
    <property type="entry name" value="SAM-dependent_MTases_sf"/>
</dbReference>
<evidence type="ECO:0000313" key="8">
    <source>
        <dbReference type="EMBL" id="RDD62431.1"/>
    </source>
</evidence>
<evidence type="ECO:0000259" key="7">
    <source>
        <dbReference type="Pfam" id="PF25371"/>
    </source>
</evidence>
<dbReference type="EMBL" id="QPMH01000005">
    <property type="protein sequence ID" value="RDD62431.1"/>
    <property type="molecule type" value="Genomic_DNA"/>
</dbReference>
<proteinExistence type="inferred from homology"/>
<accession>A0A369TAS6</accession>
<evidence type="ECO:0000256" key="2">
    <source>
        <dbReference type="ARBA" id="ARBA00022603"/>
    </source>
</evidence>
<feature type="domain" description="DUF7884" evidence="7">
    <location>
        <begin position="22"/>
        <end position="76"/>
    </location>
</feature>
<dbReference type="GO" id="GO:0008610">
    <property type="term" value="P:lipid biosynthetic process"/>
    <property type="evidence" value="ECO:0007669"/>
    <property type="project" value="InterPro"/>
</dbReference>
<comment type="similarity">
    <text evidence="1">Belongs to the CFA/CMAS family.</text>
</comment>
<keyword evidence="9" id="KW-1185">Reference proteome</keyword>
<evidence type="ECO:0000256" key="5">
    <source>
        <dbReference type="ARBA" id="ARBA00023098"/>
    </source>
</evidence>
<dbReference type="PIRSF" id="PIRSF003085">
    <property type="entry name" value="CMAS"/>
    <property type="match status" value="1"/>
</dbReference>
<gene>
    <name evidence="8" type="ORF">DRB17_07200</name>
</gene>
<dbReference type="InterPro" id="IPR057206">
    <property type="entry name" value="DUF7884"/>
</dbReference>
<dbReference type="PANTHER" id="PTHR43667:SF1">
    <property type="entry name" value="CYCLOPROPANE-FATTY-ACYL-PHOSPHOLIPID SYNTHASE"/>
    <property type="match status" value="1"/>
</dbReference>
<keyword evidence="5" id="KW-0443">Lipid metabolism</keyword>
<dbReference type="GO" id="GO:0032259">
    <property type="term" value="P:methylation"/>
    <property type="evidence" value="ECO:0007669"/>
    <property type="project" value="UniProtKB-KW"/>
</dbReference>
<keyword evidence="3 8" id="KW-0808">Transferase</keyword>
<dbReference type="AlphaFoldDB" id="A0A369TAS6"/>
<organism evidence="8 9">
    <name type="scientific">Ferruginivarius sediminum</name>
    <dbReference type="NCBI Taxonomy" id="2661937"/>
    <lineage>
        <taxon>Bacteria</taxon>
        <taxon>Pseudomonadati</taxon>
        <taxon>Pseudomonadota</taxon>
        <taxon>Alphaproteobacteria</taxon>
        <taxon>Rhodospirillales</taxon>
        <taxon>Rhodospirillaceae</taxon>
        <taxon>Ferruginivarius</taxon>
    </lineage>
</organism>
<dbReference type="InterPro" id="IPR003333">
    <property type="entry name" value="CMAS"/>
</dbReference>
<name>A0A369TAS6_9PROT</name>
<protein>
    <submittedName>
        <fullName evidence="8">Class I SAM-dependent methyltransferase</fullName>
    </submittedName>
</protein>
<dbReference type="RefSeq" id="WP_114581527.1">
    <property type="nucleotide sequence ID" value="NZ_QPMH01000005.1"/>
</dbReference>
<dbReference type="Pfam" id="PF25371">
    <property type="entry name" value="DUF7884"/>
    <property type="match status" value="1"/>
</dbReference>
<evidence type="ECO:0000256" key="4">
    <source>
        <dbReference type="ARBA" id="ARBA00022691"/>
    </source>
</evidence>
<evidence type="ECO:0000256" key="1">
    <source>
        <dbReference type="ARBA" id="ARBA00010815"/>
    </source>
</evidence>
<evidence type="ECO:0000256" key="6">
    <source>
        <dbReference type="PIRSR" id="PIRSR003085-1"/>
    </source>
</evidence>
<reference evidence="8 9" key="1">
    <citation type="submission" date="2018-07" db="EMBL/GenBank/DDBJ databases">
        <title>Venubactetium sediminum gen. nov., sp. nov., isolated from a marine solar saltern.</title>
        <authorList>
            <person name="Wang S."/>
        </authorList>
    </citation>
    <scope>NUCLEOTIDE SEQUENCE [LARGE SCALE GENOMIC DNA]</scope>
    <source>
        <strain evidence="8 9">WD2A32</strain>
    </source>
</reference>
<dbReference type="SUPFAM" id="SSF53335">
    <property type="entry name" value="S-adenosyl-L-methionine-dependent methyltransferases"/>
    <property type="match status" value="1"/>
</dbReference>
<evidence type="ECO:0000313" key="9">
    <source>
        <dbReference type="Proteomes" id="UP000253941"/>
    </source>
</evidence>
<sequence>MLAAFLFRRIVREGTLTVIDAAGASETFGSGEPRVTIRIKDRATEAKVLFHPKLYIGEAYMDGKLDIEDGTLYDFLDICGRNSLRLESHPLWGMFEEAGRVLRPLQTYNPVSRARRNVAHHYDLSGELYDHFLDQDRQYSCAYFTDSCDSLEQAQANKKRHLAAKLRLTEPGLDVLDIGCGWGGLGLHLAEEAGATVTGITLSEEQVKIARDRARGAGLDERVQFRLEDYRNLSGRYDRIVSVGMFEHVGTRHYREFFRRIRELLTEDGVAVLHAIGRMSPPGGTNAWLRKYIFPGGYTPALSEVMQAIEREGLWVTDIEILRLHYAETLRHWRERFARNRDRVKEIYDERFCRMWEFYLAGCEISFRYMAHMVFQIQLTRRQDAVPLTRDYITDWERAQMRQQTAAE</sequence>
<feature type="active site" evidence="6">
    <location>
        <position position="363"/>
    </location>
</feature>
<dbReference type="GO" id="GO:0008168">
    <property type="term" value="F:methyltransferase activity"/>
    <property type="evidence" value="ECO:0007669"/>
    <property type="project" value="UniProtKB-KW"/>
</dbReference>
<keyword evidence="4" id="KW-0949">S-adenosyl-L-methionine</keyword>
<dbReference type="PANTHER" id="PTHR43667">
    <property type="entry name" value="CYCLOPROPANE-FATTY-ACYL-PHOSPHOLIPID SYNTHASE"/>
    <property type="match status" value="1"/>
</dbReference>
<dbReference type="Proteomes" id="UP000253941">
    <property type="component" value="Unassembled WGS sequence"/>
</dbReference>
<dbReference type="Gene3D" id="3.40.50.150">
    <property type="entry name" value="Vaccinia Virus protein VP39"/>
    <property type="match status" value="1"/>
</dbReference>
<evidence type="ECO:0000256" key="3">
    <source>
        <dbReference type="ARBA" id="ARBA00022679"/>
    </source>
</evidence>
<dbReference type="InterPro" id="IPR050723">
    <property type="entry name" value="CFA/CMAS"/>
</dbReference>
<keyword evidence="2 8" id="KW-0489">Methyltransferase</keyword>
<dbReference type="Pfam" id="PF02353">
    <property type="entry name" value="CMAS"/>
    <property type="match status" value="1"/>
</dbReference>
<comment type="caution">
    <text evidence="8">The sequence shown here is derived from an EMBL/GenBank/DDBJ whole genome shotgun (WGS) entry which is preliminary data.</text>
</comment>
<dbReference type="CDD" id="cd02440">
    <property type="entry name" value="AdoMet_MTases"/>
    <property type="match status" value="1"/>
</dbReference>